<dbReference type="GO" id="GO:0005886">
    <property type="term" value="C:plasma membrane"/>
    <property type="evidence" value="ECO:0007669"/>
    <property type="project" value="UniProtKB-SubCell"/>
</dbReference>
<dbReference type="GO" id="GO:0004930">
    <property type="term" value="F:G protein-coupled receptor activity"/>
    <property type="evidence" value="ECO:0007669"/>
    <property type="project" value="UniProtKB-KW"/>
</dbReference>
<keyword evidence="3" id="KW-1003">Cell membrane</keyword>
<proteinExistence type="inferred from homology"/>
<comment type="caution">
    <text evidence="13">The sequence shown here is derived from an EMBL/GenBank/DDBJ whole genome shotgun (WGS) entry which is preliminary data.</text>
</comment>
<evidence type="ECO:0000256" key="7">
    <source>
        <dbReference type="ARBA" id="ARBA00023136"/>
    </source>
</evidence>
<keyword evidence="9" id="KW-0807">Transducer</keyword>
<dbReference type="EMBL" id="CAXKWB010037327">
    <property type="protein sequence ID" value="CAL4149628.1"/>
    <property type="molecule type" value="Genomic_DNA"/>
</dbReference>
<reference evidence="13 14" key="1">
    <citation type="submission" date="2024-05" db="EMBL/GenBank/DDBJ databases">
        <authorList>
            <person name="Wallberg A."/>
        </authorList>
    </citation>
    <scope>NUCLEOTIDE SEQUENCE [LARGE SCALE GENOMIC DNA]</scope>
</reference>
<dbReference type="AlphaFoldDB" id="A0AAV2S057"/>
<comment type="similarity">
    <text evidence="2">Belongs to the G-protein coupled receptor 1 family.</text>
</comment>
<accession>A0AAV2S057</accession>
<evidence type="ECO:0000256" key="5">
    <source>
        <dbReference type="ARBA" id="ARBA00022989"/>
    </source>
</evidence>
<dbReference type="InterPro" id="IPR000276">
    <property type="entry name" value="GPCR_Rhodpsn"/>
</dbReference>
<feature type="transmembrane region" description="Helical" evidence="11">
    <location>
        <begin position="199"/>
        <end position="216"/>
    </location>
</feature>
<keyword evidence="5 11" id="KW-1133">Transmembrane helix</keyword>
<dbReference type="Pfam" id="PF00001">
    <property type="entry name" value="7tm_1"/>
    <property type="match status" value="1"/>
</dbReference>
<keyword evidence="6" id="KW-0297">G-protein coupled receptor</keyword>
<dbReference type="Proteomes" id="UP001497623">
    <property type="component" value="Unassembled WGS sequence"/>
</dbReference>
<evidence type="ECO:0000256" key="11">
    <source>
        <dbReference type="SAM" id="Phobius"/>
    </source>
</evidence>
<keyword evidence="4 11" id="KW-0812">Transmembrane</keyword>
<evidence type="ECO:0000256" key="10">
    <source>
        <dbReference type="SAM" id="Coils"/>
    </source>
</evidence>
<evidence type="ECO:0000256" key="1">
    <source>
        <dbReference type="ARBA" id="ARBA00004651"/>
    </source>
</evidence>
<dbReference type="Gene3D" id="1.20.1070.10">
    <property type="entry name" value="Rhodopsin 7-helix transmembrane proteins"/>
    <property type="match status" value="1"/>
</dbReference>
<feature type="coiled-coil region" evidence="10">
    <location>
        <begin position="300"/>
        <end position="327"/>
    </location>
</feature>
<dbReference type="PANTHER" id="PTHR24248">
    <property type="entry name" value="ADRENERGIC RECEPTOR-RELATED G-PROTEIN COUPLED RECEPTOR"/>
    <property type="match status" value="1"/>
</dbReference>
<feature type="domain" description="G-protein coupled receptors family 1 profile" evidence="12">
    <location>
        <begin position="394"/>
        <end position="491"/>
    </location>
</feature>
<sequence>MSFSSKIFYKVVVLGHNKSVLYLAAHKGLTLGELVRAISYILLIITTAALSRTTPIAHYITDYNYCSTLKNHSHLPISLHPPPVLLEACFILLDTAARRLKNICTSVIEVHCLKNVCDTQVPAGRSLHLCIHATRLWSAKAANTCRDIRPTDKDVRLVLMRHVVVGVVVVRCEADLTFQNGRSNDGGTNMALLNYVSHYLFHIPCAIILLFIFRYFSYVIDIEQGSSEYWPFIFTVTVWSNDHTNHFGNELKYWDTIHTSCDGRDKLFLTDGHDVSAYVRGLRGIGSTHIQSSYQVKMAAEKLELLVAQLALENQKLKQDLTDSNAAQAANVDRIVNALGDIVQAPPNEAAVRAGPKGQPRDQWRPKAAKVSLAGPLKRGGGMADLFSISGISLYPFLNVKKNNVRHDLVRSTIPEINQLYERKQKISLRREIRASCILGIIMGVFIICWLPFFIVYVTAAFCPSCTISMKVMSFLTWLGYVNSSLNPVIYTIFNPEFRRALAKILRLKQCTKK</sequence>
<feature type="transmembrane region" description="Helical" evidence="11">
    <location>
        <begin position="475"/>
        <end position="494"/>
    </location>
</feature>
<dbReference type="InterPro" id="IPR017452">
    <property type="entry name" value="GPCR_Rhodpsn_7TM"/>
</dbReference>
<evidence type="ECO:0000259" key="12">
    <source>
        <dbReference type="PROSITE" id="PS50262"/>
    </source>
</evidence>
<feature type="non-terminal residue" evidence="13">
    <location>
        <position position="514"/>
    </location>
</feature>
<protein>
    <recommendedName>
        <fullName evidence="12">G-protein coupled receptors family 1 profile domain-containing protein</fullName>
    </recommendedName>
</protein>
<dbReference type="PROSITE" id="PS50262">
    <property type="entry name" value="G_PROTEIN_RECEP_F1_2"/>
    <property type="match status" value="1"/>
</dbReference>
<comment type="subcellular location">
    <subcellularLocation>
        <location evidence="1">Cell membrane</location>
        <topology evidence="1">Multi-pass membrane protein</topology>
    </subcellularLocation>
</comment>
<keyword evidence="7 11" id="KW-0472">Membrane</keyword>
<evidence type="ECO:0000256" key="6">
    <source>
        <dbReference type="ARBA" id="ARBA00023040"/>
    </source>
</evidence>
<organism evidence="13 14">
    <name type="scientific">Meganyctiphanes norvegica</name>
    <name type="common">Northern krill</name>
    <name type="synonym">Thysanopoda norvegica</name>
    <dbReference type="NCBI Taxonomy" id="48144"/>
    <lineage>
        <taxon>Eukaryota</taxon>
        <taxon>Metazoa</taxon>
        <taxon>Ecdysozoa</taxon>
        <taxon>Arthropoda</taxon>
        <taxon>Crustacea</taxon>
        <taxon>Multicrustacea</taxon>
        <taxon>Malacostraca</taxon>
        <taxon>Eumalacostraca</taxon>
        <taxon>Eucarida</taxon>
        <taxon>Euphausiacea</taxon>
        <taxon>Euphausiidae</taxon>
        <taxon>Meganyctiphanes</taxon>
    </lineage>
</organism>
<evidence type="ECO:0000256" key="2">
    <source>
        <dbReference type="ARBA" id="ARBA00010663"/>
    </source>
</evidence>
<keyword evidence="14" id="KW-1185">Reference proteome</keyword>
<evidence type="ECO:0000256" key="8">
    <source>
        <dbReference type="ARBA" id="ARBA00023170"/>
    </source>
</evidence>
<keyword evidence="10" id="KW-0175">Coiled coil</keyword>
<evidence type="ECO:0000313" key="14">
    <source>
        <dbReference type="Proteomes" id="UP001497623"/>
    </source>
</evidence>
<feature type="transmembrane region" description="Helical" evidence="11">
    <location>
        <begin position="433"/>
        <end position="455"/>
    </location>
</feature>
<evidence type="ECO:0000256" key="9">
    <source>
        <dbReference type="ARBA" id="ARBA00023224"/>
    </source>
</evidence>
<dbReference type="PRINTS" id="PR00237">
    <property type="entry name" value="GPCRRHODOPSN"/>
</dbReference>
<evidence type="ECO:0000256" key="4">
    <source>
        <dbReference type="ARBA" id="ARBA00022692"/>
    </source>
</evidence>
<evidence type="ECO:0000256" key="3">
    <source>
        <dbReference type="ARBA" id="ARBA00022475"/>
    </source>
</evidence>
<name>A0AAV2S057_MEGNR</name>
<evidence type="ECO:0000313" key="13">
    <source>
        <dbReference type="EMBL" id="CAL4149628.1"/>
    </source>
</evidence>
<dbReference type="SUPFAM" id="SSF81321">
    <property type="entry name" value="Family A G protein-coupled receptor-like"/>
    <property type="match status" value="1"/>
</dbReference>
<keyword evidence="8" id="KW-0675">Receptor</keyword>
<gene>
    <name evidence="13" type="ORF">MNOR_LOCUS30480</name>
</gene>